<dbReference type="EMBL" id="BBMR01000006">
    <property type="protein sequence ID" value="GAL20719.1"/>
    <property type="molecule type" value="Genomic_DNA"/>
</dbReference>
<dbReference type="Pfam" id="PF11826">
    <property type="entry name" value="RctB_central"/>
    <property type="match status" value="1"/>
</dbReference>
<gene>
    <name evidence="2" type="ORF">JCM19235_3721</name>
</gene>
<dbReference type="InterPro" id="IPR021781">
    <property type="entry name" value="RctB_central_dom"/>
</dbReference>
<evidence type="ECO:0000313" key="3">
    <source>
        <dbReference type="Proteomes" id="UP000029228"/>
    </source>
</evidence>
<reference evidence="2 3" key="2">
    <citation type="submission" date="2014-09" db="EMBL/GenBank/DDBJ databases">
        <authorList>
            <consortium name="NBRP consortium"/>
            <person name="Sawabe T."/>
            <person name="Meirelles P."/>
            <person name="Nakanishi M."/>
            <person name="Sayaka M."/>
            <person name="Hattori M."/>
            <person name="Ohkuma M."/>
        </authorList>
    </citation>
    <scope>NUCLEOTIDE SEQUENCE [LARGE SCALE GENOMIC DNA]</scope>
    <source>
        <strain evidence="3">JCM19235</strain>
    </source>
</reference>
<accession>A0A090S2I3</accession>
<proteinExistence type="predicted"/>
<evidence type="ECO:0000259" key="1">
    <source>
        <dbReference type="Pfam" id="PF11826"/>
    </source>
</evidence>
<comment type="caution">
    <text evidence="2">The sequence shown here is derived from an EMBL/GenBank/DDBJ whole genome shotgun (WGS) entry which is preliminary data.</text>
</comment>
<feature type="domain" description="Replication initiator protein RctB central region" evidence="1">
    <location>
        <begin position="1"/>
        <end position="74"/>
    </location>
</feature>
<name>A0A090S2I3_9VIBR</name>
<dbReference type="STRING" id="990268.JCM19235_3721"/>
<organism evidence="2 3">
    <name type="scientific">Vibrio maritimus</name>
    <dbReference type="NCBI Taxonomy" id="990268"/>
    <lineage>
        <taxon>Bacteria</taxon>
        <taxon>Pseudomonadati</taxon>
        <taxon>Pseudomonadota</taxon>
        <taxon>Gammaproteobacteria</taxon>
        <taxon>Vibrionales</taxon>
        <taxon>Vibrionaceae</taxon>
        <taxon>Vibrio</taxon>
    </lineage>
</organism>
<dbReference type="Proteomes" id="UP000029228">
    <property type="component" value="Unassembled WGS sequence"/>
</dbReference>
<reference evidence="2 3" key="1">
    <citation type="submission" date="2014-09" db="EMBL/GenBank/DDBJ databases">
        <title>Vibrio maritimus JCM 19235. (C45) whole genome shotgun sequence.</title>
        <authorList>
            <person name="Sawabe T."/>
            <person name="Meirelles P."/>
            <person name="Nakanishi M."/>
            <person name="Sayaka M."/>
            <person name="Hattori M."/>
            <person name="Ohkuma M."/>
        </authorList>
    </citation>
    <scope>NUCLEOTIDE SEQUENCE [LARGE SCALE GENOMIC DNA]</scope>
    <source>
        <strain evidence="3">JCM19235</strain>
    </source>
</reference>
<protein>
    <recommendedName>
        <fullName evidence="1">Replication initiator protein RctB central region domain-containing protein</fullName>
    </recommendedName>
</protein>
<evidence type="ECO:0000313" key="2">
    <source>
        <dbReference type="EMBL" id="GAL20719.1"/>
    </source>
</evidence>
<dbReference type="AlphaFoldDB" id="A0A090S2I3"/>
<sequence length="156" mass="18461">MVFQLYSYFRSRMARRHTDSLLLSDLNQKLARNIEWRRFSMDLLRELKNLAESVTSPTQFDVNLWGYHLTLSCMDLMPSYLTIKLIFAVTLKRYCATLAPGRPMRVNAIWRLLYRTHCVTSWSHANNWMNCRRSLMASLSRSSAKRLPHEGIWDVE</sequence>
<keyword evidence="3" id="KW-1185">Reference proteome</keyword>